<keyword evidence="4" id="KW-1185">Reference proteome</keyword>
<feature type="domain" description="F-box" evidence="1">
    <location>
        <begin position="8"/>
        <end position="42"/>
    </location>
</feature>
<dbReference type="InterPro" id="IPR001810">
    <property type="entry name" value="F-box_dom"/>
</dbReference>
<organism evidence="3 4">
    <name type="scientific">Saponaria officinalis</name>
    <name type="common">Common soapwort</name>
    <name type="synonym">Lychnis saponaria</name>
    <dbReference type="NCBI Taxonomy" id="3572"/>
    <lineage>
        <taxon>Eukaryota</taxon>
        <taxon>Viridiplantae</taxon>
        <taxon>Streptophyta</taxon>
        <taxon>Embryophyta</taxon>
        <taxon>Tracheophyta</taxon>
        <taxon>Spermatophyta</taxon>
        <taxon>Magnoliopsida</taxon>
        <taxon>eudicotyledons</taxon>
        <taxon>Gunneridae</taxon>
        <taxon>Pentapetalae</taxon>
        <taxon>Caryophyllales</taxon>
        <taxon>Caryophyllaceae</taxon>
        <taxon>Caryophylleae</taxon>
        <taxon>Saponaria</taxon>
    </lineage>
</organism>
<accession>A0AAW1J2G9</accession>
<dbReference type="InterPro" id="IPR017451">
    <property type="entry name" value="F-box-assoc_interact_dom"/>
</dbReference>
<evidence type="ECO:0008006" key="5">
    <source>
        <dbReference type="Google" id="ProtNLM"/>
    </source>
</evidence>
<dbReference type="Pfam" id="PF08268">
    <property type="entry name" value="FBA_3"/>
    <property type="match status" value="1"/>
</dbReference>
<protein>
    <recommendedName>
        <fullName evidence="5">F-box domain-containing protein</fullName>
    </recommendedName>
</protein>
<dbReference type="Proteomes" id="UP001443914">
    <property type="component" value="Unassembled WGS sequence"/>
</dbReference>
<comment type="caution">
    <text evidence="3">The sequence shown here is derived from an EMBL/GenBank/DDBJ whole genome shotgun (WGS) entry which is preliminary data.</text>
</comment>
<dbReference type="InterPro" id="IPR050796">
    <property type="entry name" value="SCF_F-box_component"/>
</dbReference>
<dbReference type="AlphaFoldDB" id="A0AAW1J2G9"/>
<dbReference type="PANTHER" id="PTHR31672:SF13">
    <property type="entry name" value="F-BOX PROTEIN CPR30-LIKE"/>
    <property type="match status" value="1"/>
</dbReference>
<dbReference type="InterPro" id="IPR036047">
    <property type="entry name" value="F-box-like_dom_sf"/>
</dbReference>
<sequence>MVNLSVDLILEEILPKLPAKSLIRFKCVSKIFKTQISSPNFINHHLRHSYSSVNNRLVVVNCGGGFLSFDLDSPQIPPSPLLLPNDFIPFPRKCIVASCDGLLIIKGTNYYTNLARLVVVNPFTGFYRNILPNSYLNYGFGYDPHTDDYKFLEIDTVHVRIYSLMNNSSNFIPNSVIENFTGHGKFAIVVNRHLCHWLYWCHLQTKHRIVCFDLCAENWTQDVPLPNYNGNASGLEPGSSRNTKYDVSNLTGFEGCLCVLTQNMSCDGNFDVWIMKDYGVAESWVKLFSVPDELSVPLCYSTRSTSEVLVWKMKDRNKGQLIWYNVRDRKSKKVEIHNVHGIRSLYNAYVFKGSLVTLPGANCIDT</sequence>
<dbReference type="PANTHER" id="PTHR31672">
    <property type="entry name" value="BNACNNG10540D PROTEIN"/>
    <property type="match status" value="1"/>
</dbReference>
<evidence type="ECO:0000259" key="1">
    <source>
        <dbReference type="Pfam" id="PF00646"/>
    </source>
</evidence>
<proteinExistence type="predicted"/>
<dbReference type="EMBL" id="JBDFQZ010000008">
    <property type="protein sequence ID" value="KAK9697050.1"/>
    <property type="molecule type" value="Genomic_DNA"/>
</dbReference>
<reference evidence="3" key="1">
    <citation type="submission" date="2024-03" db="EMBL/GenBank/DDBJ databases">
        <title>WGS assembly of Saponaria officinalis var. Norfolk2.</title>
        <authorList>
            <person name="Jenkins J."/>
            <person name="Shu S."/>
            <person name="Grimwood J."/>
            <person name="Barry K."/>
            <person name="Goodstein D."/>
            <person name="Schmutz J."/>
            <person name="Leebens-Mack J."/>
            <person name="Osbourn A."/>
        </authorList>
    </citation>
    <scope>NUCLEOTIDE SEQUENCE [LARGE SCALE GENOMIC DNA]</scope>
    <source>
        <strain evidence="3">JIC</strain>
    </source>
</reference>
<dbReference type="NCBIfam" id="TIGR01640">
    <property type="entry name" value="F_box_assoc_1"/>
    <property type="match status" value="1"/>
</dbReference>
<evidence type="ECO:0000313" key="3">
    <source>
        <dbReference type="EMBL" id="KAK9697050.1"/>
    </source>
</evidence>
<evidence type="ECO:0000259" key="2">
    <source>
        <dbReference type="Pfam" id="PF08268"/>
    </source>
</evidence>
<dbReference type="SUPFAM" id="SSF81383">
    <property type="entry name" value="F-box domain"/>
    <property type="match status" value="1"/>
</dbReference>
<name>A0AAW1J2G9_SAPOF</name>
<gene>
    <name evidence="3" type="ORF">RND81_08G011900</name>
</gene>
<dbReference type="InterPro" id="IPR013187">
    <property type="entry name" value="F-box-assoc_dom_typ3"/>
</dbReference>
<evidence type="ECO:0000313" key="4">
    <source>
        <dbReference type="Proteomes" id="UP001443914"/>
    </source>
</evidence>
<feature type="domain" description="F-box associated beta-propeller type 3" evidence="2">
    <location>
        <begin position="83"/>
        <end position="341"/>
    </location>
</feature>
<dbReference type="Pfam" id="PF00646">
    <property type="entry name" value="F-box"/>
    <property type="match status" value="1"/>
</dbReference>